<dbReference type="PROSITE" id="PS00723">
    <property type="entry name" value="POLYPRENYL_SYNTHASE_1"/>
    <property type="match status" value="1"/>
</dbReference>
<dbReference type="SFLD" id="SFLDS00005">
    <property type="entry name" value="Isoprenoid_Synthase_Type_I"/>
    <property type="match status" value="1"/>
</dbReference>
<protein>
    <recommendedName>
        <fullName evidence="4">Farnesyl diphosphate synthase</fullName>
        <ecNumber evidence="3">2.5.1.10</ecNumber>
    </recommendedName>
    <alternativeName>
        <fullName evidence="10">(2E,6E)-farnesyl diphosphate synthase</fullName>
    </alternativeName>
    <alternativeName>
        <fullName evidence="9">Geranyltranstransferase</fullName>
    </alternativeName>
</protein>
<accession>A0A1N7IIP3</accession>
<dbReference type="GO" id="GO:0046872">
    <property type="term" value="F:metal ion binding"/>
    <property type="evidence" value="ECO:0007669"/>
    <property type="project" value="UniProtKB-KW"/>
</dbReference>
<dbReference type="InterPro" id="IPR000092">
    <property type="entry name" value="Polyprenyl_synt"/>
</dbReference>
<evidence type="ECO:0000256" key="5">
    <source>
        <dbReference type="ARBA" id="ARBA00022679"/>
    </source>
</evidence>
<evidence type="ECO:0000256" key="7">
    <source>
        <dbReference type="ARBA" id="ARBA00022842"/>
    </source>
</evidence>
<dbReference type="PANTHER" id="PTHR43281">
    <property type="entry name" value="FARNESYL DIPHOSPHATE SYNTHASE"/>
    <property type="match status" value="1"/>
</dbReference>
<dbReference type="Pfam" id="PF00348">
    <property type="entry name" value="polyprenyl_synt"/>
    <property type="match status" value="1"/>
</dbReference>
<evidence type="ECO:0000313" key="13">
    <source>
        <dbReference type="EMBL" id="SIS36947.1"/>
    </source>
</evidence>
<dbReference type="AlphaFoldDB" id="A0A1N7IIP3"/>
<dbReference type="Gene3D" id="1.10.600.10">
    <property type="entry name" value="Farnesyl Diphosphate Synthase"/>
    <property type="match status" value="1"/>
</dbReference>
<dbReference type="InterPro" id="IPR053378">
    <property type="entry name" value="Prenyl_diphosphate_synthase"/>
</dbReference>
<evidence type="ECO:0000256" key="3">
    <source>
        <dbReference type="ARBA" id="ARBA00012439"/>
    </source>
</evidence>
<dbReference type="GO" id="GO:0004337">
    <property type="term" value="F:(2E,6E)-farnesyl diphosphate synthase activity"/>
    <property type="evidence" value="ECO:0007669"/>
    <property type="project" value="UniProtKB-EC"/>
</dbReference>
<dbReference type="EC" id="2.5.1.10" evidence="3"/>
<evidence type="ECO:0000313" key="14">
    <source>
        <dbReference type="Proteomes" id="UP000187608"/>
    </source>
</evidence>
<dbReference type="GO" id="GO:0005737">
    <property type="term" value="C:cytoplasm"/>
    <property type="evidence" value="ECO:0007669"/>
    <property type="project" value="UniProtKB-ARBA"/>
</dbReference>
<dbReference type="RefSeq" id="WP_076556429.1">
    <property type="nucleotide sequence ID" value="NZ_FTOC01000001.1"/>
</dbReference>
<dbReference type="CDD" id="cd00685">
    <property type="entry name" value="Trans_IPPS_HT"/>
    <property type="match status" value="1"/>
</dbReference>
<dbReference type="OrthoDB" id="9805316at2"/>
<organism evidence="13 14">
    <name type="scientific">Salimicrobium flavidum</name>
    <dbReference type="NCBI Taxonomy" id="570947"/>
    <lineage>
        <taxon>Bacteria</taxon>
        <taxon>Bacillati</taxon>
        <taxon>Bacillota</taxon>
        <taxon>Bacilli</taxon>
        <taxon>Bacillales</taxon>
        <taxon>Bacillaceae</taxon>
        <taxon>Salimicrobium</taxon>
    </lineage>
</organism>
<dbReference type="InterPro" id="IPR033749">
    <property type="entry name" value="Polyprenyl_synt_CS"/>
</dbReference>
<gene>
    <name evidence="13" type="ORF">SAMN05421687_101155</name>
</gene>
<dbReference type="STRING" id="570947.SAMN05421687_101155"/>
<keyword evidence="5 12" id="KW-0808">Transferase</keyword>
<comment type="similarity">
    <text evidence="2 12">Belongs to the FPP/GGPP synthase family.</text>
</comment>
<evidence type="ECO:0000256" key="9">
    <source>
        <dbReference type="ARBA" id="ARBA00032380"/>
    </source>
</evidence>
<keyword evidence="7" id="KW-0460">Magnesium</keyword>
<evidence type="ECO:0000256" key="4">
    <source>
        <dbReference type="ARBA" id="ARBA00015100"/>
    </source>
</evidence>
<dbReference type="GO" id="GO:0016114">
    <property type="term" value="P:terpenoid biosynthetic process"/>
    <property type="evidence" value="ECO:0007669"/>
    <property type="project" value="UniProtKB-ARBA"/>
</dbReference>
<sequence length="290" mass="32546">MKKYIQEQKDWIDKEVYKRIEELTEEGRLRDAIMYSMEAGGKRLRPLLMKATFDSFSSEKPVYISAAVALEMVHTYSLIHDDLPAMDDDDLRRGQKTNHKEFDEATAILAGDSLLTMSFEMITADAHLTSDQKVFIVQQLSAAAGPKGMVSGQMWDMQHEDLETDVETLKTIHLNKTGRLIAFSIVTGGYLAGLQENSLKKLREAGAAVGLIFQIQDDILDVTGDKEKLGKPVGSDESNKKSTYPKLLGLEGAKQEKQKYEKTVESILRELEAEGTPVAELISYMSQREY</sequence>
<evidence type="ECO:0000256" key="11">
    <source>
        <dbReference type="ARBA" id="ARBA00049399"/>
    </source>
</evidence>
<keyword evidence="8" id="KW-0414">Isoprene biosynthesis</keyword>
<keyword evidence="6" id="KW-0479">Metal-binding</keyword>
<evidence type="ECO:0000256" key="8">
    <source>
        <dbReference type="ARBA" id="ARBA00023229"/>
    </source>
</evidence>
<name>A0A1N7IIP3_9BACI</name>
<dbReference type="InterPro" id="IPR008949">
    <property type="entry name" value="Isoprenoid_synthase_dom_sf"/>
</dbReference>
<evidence type="ECO:0000256" key="6">
    <source>
        <dbReference type="ARBA" id="ARBA00022723"/>
    </source>
</evidence>
<dbReference type="SFLD" id="SFLDG01017">
    <property type="entry name" value="Polyprenyl_Transferase_Like"/>
    <property type="match status" value="1"/>
</dbReference>
<dbReference type="PANTHER" id="PTHR43281:SF1">
    <property type="entry name" value="FARNESYL DIPHOSPHATE SYNTHASE"/>
    <property type="match status" value="1"/>
</dbReference>
<comment type="cofactor">
    <cofactor evidence="1">
        <name>Mg(2+)</name>
        <dbReference type="ChEBI" id="CHEBI:18420"/>
    </cofactor>
</comment>
<comment type="catalytic activity">
    <reaction evidence="11">
        <text>isopentenyl diphosphate + (2E)-geranyl diphosphate = (2E,6E)-farnesyl diphosphate + diphosphate</text>
        <dbReference type="Rhea" id="RHEA:19361"/>
        <dbReference type="ChEBI" id="CHEBI:33019"/>
        <dbReference type="ChEBI" id="CHEBI:58057"/>
        <dbReference type="ChEBI" id="CHEBI:128769"/>
        <dbReference type="ChEBI" id="CHEBI:175763"/>
        <dbReference type="EC" id="2.5.1.10"/>
    </reaction>
</comment>
<evidence type="ECO:0000256" key="12">
    <source>
        <dbReference type="RuleBase" id="RU004466"/>
    </source>
</evidence>
<dbReference type="Proteomes" id="UP000187608">
    <property type="component" value="Unassembled WGS sequence"/>
</dbReference>
<proteinExistence type="inferred from homology"/>
<dbReference type="SUPFAM" id="SSF48576">
    <property type="entry name" value="Terpenoid synthases"/>
    <property type="match status" value="1"/>
</dbReference>
<dbReference type="EMBL" id="FTOC01000001">
    <property type="protein sequence ID" value="SIS36947.1"/>
    <property type="molecule type" value="Genomic_DNA"/>
</dbReference>
<dbReference type="NCBIfam" id="NF045485">
    <property type="entry name" value="FPPsyn"/>
    <property type="match status" value="1"/>
</dbReference>
<reference evidence="14" key="1">
    <citation type="submission" date="2017-01" db="EMBL/GenBank/DDBJ databases">
        <authorList>
            <person name="Varghese N."/>
            <person name="Submissions S."/>
        </authorList>
    </citation>
    <scope>NUCLEOTIDE SEQUENCE [LARGE SCALE GENOMIC DNA]</scope>
    <source>
        <strain evidence="14">DSM 23127</strain>
    </source>
</reference>
<evidence type="ECO:0000256" key="2">
    <source>
        <dbReference type="ARBA" id="ARBA00006706"/>
    </source>
</evidence>
<keyword evidence="14" id="KW-1185">Reference proteome</keyword>
<evidence type="ECO:0000256" key="10">
    <source>
        <dbReference type="ARBA" id="ARBA00032873"/>
    </source>
</evidence>
<dbReference type="PROSITE" id="PS00444">
    <property type="entry name" value="POLYPRENYL_SYNTHASE_2"/>
    <property type="match status" value="1"/>
</dbReference>
<dbReference type="FunFam" id="1.10.600.10:FF:000001">
    <property type="entry name" value="Geranylgeranyl diphosphate synthase"/>
    <property type="match status" value="1"/>
</dbReference>
<evidence type="ECO:0000256" key="1">
    <source>
        <dbReference type="ARBA" id="ARBA00001946"/>
    </source>
</evidence>